<accession>A0A9N9D388</accession>
<proteinExistence type="predicted"/>
<protein>
    <submittedName>
        <fullName evidence="1">1725_t:CDS:1</fullName>
    </submittedName>
</protein>
<sequence>MRVNRKFRIIAHKLLTARVAQAFNSQEYALSLFIPYKLQTWIEDNEEQDTHQLSGNDFRFLFMENAPRCHFAIASEKLHTCVFSPNRSVNAVLHLLRMDHLKPDKLRKVDIMTEGKLQIAPEMLLQVDQAVSIRIGGDDETEIIGKYLGASEDGSHKVQINKIIAGVELMFQEEEGVEVYNFARGQVIVRHQE</sequence>
<gene>
    <name evidence="1" type="ORF">PBRASI_LOCUS8849</name>
</gene>
<comment type="caution">
    <text evidence="1">The sequence shown here is derived from an EMBL/GenBank/DDBJ whole genome shotgun (WGS) entry which is preliminary data.</text>
</comment>
<evidence type="ECO:0000313" key="2">
    <source>
        <dbReference type="Proteomes" id="UP000789739"/>
    </source>
</evidence>
<dbReference type="OrthoDB" id="10458364at2759"/>
<evidence type="ECO:0000313" key="1">
    <source>
        <dbReference type="EMBL" id="CAG8623595.1"/>
    </source>
</evidence>
<keyword evidence="2" id="KW-1185">Reference proteome</keyword>
<dbReference type="EMBL" id="CAJVPI010001703">
    <property type="protein sequence ID" value="CAG8623595.1"/>
    <property type="molecule type" value="Genomic_DNA"/>
</dbReference>
<reference evidence="1" key="1">
    <citation type="submission" date="2021-06" db="EMBL/GenBank/DDBJ databases">
        <authorList>
            <person name="Kallberg Y."/>
            <person name="Tangrot J."/>
            <person name="Rosling A."/>
        </authorList>
    </citation>
    <scope>NUCLEOTIDE SEQUENCE</scope>
    <source>
        <strain evidence="1">BR232B</strain>
    </source>
</reference>
<name>A0A9N9D388_9GLOM</name>
<dbReference type="Proteomes" id="UP000789739">
    <property type="component" value="Unassembled WGS sequence"/>
</dbReference>
<dbReference type="AlphaFoldDB" id="A0A9N9D388"/>
<organism evidence="1 2">
    <name type="scientific">Paraglomus brasilianum</name>
    <dbReference type="NCBI Taxonomy" id="144538"/>
    <lineage>
        <taxon>Eukaryota</taxon>
        <taxon>Fungi</taxon>
        <taxon>Fungi incertae sedis</taxon>
        <taxon>Mucoromycota</taxon>
        <taxon>Glomeromycotina</taxon>
        <taxon>Glomeromycetes</taxon>
        <taxon>Paraglomerales</taxon>
        <taxon>Paraglomeraceae</taxon>
        <taxon>Paraglomus</taxon>
    </lineage>
</organism>